<reference evidence="1 2" key="1">
    <citation type="submission" date="2018-06" db="EMBL/GenBank/DDBJ databases">
        <authorList>
            <consortium name="Pathogen Informatics"/>
            <person name="Doyle S."/>
        </authorList>
    </citation>
    <scope>NUCLEOTIDE SEQUENCE [LARGE SCALE GENOMIC DNA]</scope>
    <source>
        <strain evidence="1 2">NCTC10254</strain>
    </source>
</reference>
<comment type="caution">
    <text evidence="1">The sequence shown here is derived from an EMBL/GenBank/DDBJ whole genome shotgun (WGS) entry which is preliminary data.</text>
</comment>
<name>A0A6H9XM38_9CORY</name>
<sequence length="301" mass="32429">MVTTPDFLPENKTLTPELVATLPKICLQSRGDLSTILAQAKNRHVMYVEHLAAVADVPRLANIAEESSIMVGFVVDCTGPADLEAIMDDPTGLIVGAVAHTPEVAALLRNALVPYVYDGSVLEQVIYAAARITDAIGLVSDFQLTDDAEIIPTGAAVFVLDRNLPLLCQPAEDIQQEKIEIMSDHPLVLLDSMGFNIAVDDMTAEVIEATELEIDQYYRLLHNTLDASFLPMRTRMALREQVIEPAFAELVDAATDVSSSSPASQQSAQEPPISLTPEQAAAIDPALLAELGITWADLGLE</sequence>
<organism evidence="1 2">
    <name type="scientific">Corynebacterium matruchotii</name>
    <dbReference type="NCBI Taxonomy" id="43768"/>
    <lineage>
        <taxon>Bacteria</taxon>
        <taxon>Bacillati</taxon>
        <taxon>Actinomycetota</taxon>
        <taxon>Actinomycetes</taxon>
        <taxon>Mycobacteriales</taxon>
        <taxon>Corynebacteriaceae</taxon>
        <taxon>Corynebacterium</taxon>
    </lineage>
</organism>
<evidence type="ECO:0000313" key="2">
    <source>
        <dbReference type="Proteomes" id="UP000249886"/>
    </source>
</evidence>
<evidence type="ECO:0000313" key="1">
    <source>
        <dbReference type="EMBL" id="SPW23942.1"/>
    </source>
</evidence>
<dbReference type="AlphaFoldDB" id="A0A6H9XM38"/>
<protein>
    <submittedName>
        <fullName evidence="1">Adenosine deaminase</fullName>
    </submittedName>
</protein>
<proteinExistence type="predicted"/>
<dbReference type="EMBL" id="UARK01000001">
    <property type="protein sequence ID" value="SPW23942.1"/>
    <property type="molecule type" value="Genomic_DNA"/>
</dbReference>
<accession>A0A6H9XM38</accession>
<dbReference type="Proteomes" id="UP000249886">
    <property type="component" value="Unassembled WGS sequence"/>
</dbReference>
<gene>
    <name evidence="1" type="primary">add</name>
    <name evidence="1" type="ORF">NCTC10254_00306</name>
</gene>